<name>A0A3G9IUC4_9BACL</name>
<reference evidence="1 2" key="1">
    <citation type="submission" date="2018-11" db="EMBL/GenBank/DDBJ databases">
        <title>Complete genome sequence of Paenibacillus baekrokdamisoli strain KCTC 33723.</title>
        <authorList>
            <person name="Kang S.W."/>
            <person name="Lee K.C."/>
            <person name="Kim K.K."/>
            <person name="Kim J.S."/>
            <person name="Kim D.S."/>
            <person name="Ko S.H."/>
            <person name="Yang S.H."/>
            <person name="Lee J.S."/>
        </authorList>
    </citation>
    <scope>NUCLEOTIDE SEQUENCE [LARGE SCALE GENOMIC DNA]</scope>
    <source>
        <strain evidence="1 2">KCTC 33723</strain>
    </source>
</reference>
<sequence length="83" mass="9246">MLLPVESKQISFCSYDETESTLQLYYHTGEIVVVPSVHQSDYQSILHSANRYDTLMEVTQKGQTDDVLGVVVPEMGAPAVQDI</sequence>
<dbReference type="KEGG" id="pbk:Back11_32070"/>
<dbReference type="RefSeq" id="WP_125659028.1">
    <property type="nucleotide sequence ID" value="NZ_AP019308.1"/>
</dbReference>
<dbReference type="OrthoDB" id="2624411at2"/>
<protein>
    <submittedName>
        <fullName evidence="1">Uncharacterized protein</fullName>
    </submittedName>
</protein>
<gene>
    <name evidence="1" type="ORF">Back11_32070</name>
</gene>
<accession>A0A3G9IUC4</accession>
<dbReference type="EMBL" id="AP019308">
    <property type="protein sequence ID" value="BBH21862.1"/>
    <property type="molecule type" value="Genomic_DNA"/>
</dbReference>
<proteinExistence type="predicted"/>
<dbReference type="Proteomes" id="UP000275368">
    <property type="component" value="Chromosome"/>
</dbReference>
<evidence type="ECO:0000313" key="2">
    <source>
        <dbReference type="Proteomes" id="UP000275368"/>
    </source>
</evidence>
<organism evidence="1 2">
    <name type="scientific">Paenibacillus baekrokdamisoli</name>
    <dbReference type="NCBI Taxonomy" id="1712516"/>
    <lineage>
        <taxon>Bacteria</taxon>
        <taxon>Bacillati</taxon>
        <taxon>Bacillota</taxon>
        <taxon>Bacilli</taxon>
        <taxon>Bacillales</taxon>
        <taxon>Paenibacillaceae</taxon>
        <taxon>Paenibacillus</taxon>
    </lineage>
</organism>
<dbReference type="AlphaFoldDB" id="A0A3G9IUC4"/>
<evidence type="ECO:0000313" key="1">
    <source>
        <dbReference type="EMBL" id="BBH21862.1"/>
    </source>
</evidence>
<keyword evidence="2" id="KW-1185">Reference proteome</keyword>